<dbReference type="OrthoDB" id="176168at2"/>
<keyword evidence="2" id="KW-1185">Reference proteome</keyword>
<accession>A0A368JQM8</accession>
<protein>
    <submittedName>
        <fullName evidence="1">Uncharacterized protein</fullName>
    </submittedName>
</protein>
<dbReference type="AlphaFoldDB" id="A0A368JQM8"/>
<gene>
    <name evidence="1" type="ORF">DUE52_10605</name>
</gene>
<dbReference type="EMBL" id="QOWE01000007">
    <property type="protein sequence ID" value="RCR69782.1"/>
    <property type="molecule type" value="Genomic_DNA"/>
</dbReference>
<dbReference type="Proteomes" id="UP000253383">
    <property type="component" value="Unassembled WGS sequence"/>
</dbReference>
<dbReference type="RefSeq" id="WP_114405976.1">
    <property type="nucleotide sequence ID" value="NZ_QOWE01000007.1"/>
</dbReference>
<comment type="caution">
    <text evidence="1">The sequence shown here is derived from an EMBL/GenBank/DDBJ whole genome shotgun (WGS) entry which is preliminary data.</text>
</comment>
<organism evidence="1 2">
    <name type="scientific">Larkinella punicea</name>
    <dbReference type="NCBI Taxonomy" id="2315727"/>
    <lineage>
        <taxon>Bacteria</taxon>
        <taxon>Pseudomonadati</taxon>
        <taxon>Bacteroidota</taxon>
        <taxon>Cytophagia</taxon>
        <taxon>Cytophagales</taxon>
        <taxon>Spirosomataceae</taxon>
        <taxon>Larkinella</taxon>
    </lineage>
</organism>
<proteinExistence type="predicted"/>
<reference evidence="1 2" key="1">
    <citation type="submission" date="2018-07" db="EMBL/GenBank/DDBJ databases">
        <title>Genome analysis of Larkinella rosea.</title>
        <authorList>
            <person name="Zhou Z."/>
            <person name="Wang G."/>
        </authorList>
    </citation>
    <scope>NUCLEOTIDE SEQUENCE [LARGE SCALE GENOMIC DNA]</scope>
    <source>
        <strain evidence="2">zzj9</strain>
    </source>
</reference>
<sequence>MSFFLLINGAARAETVFSVQDGGYRFFWDLAIMAPSRYDWNADDEVLLNTAIIGARRFSTRKKSHSGTGNGRTGNCESIPVRCEIIPV</sequence>
<name>A0A368JQM8_9BACT</name>
<evidence type="ECO:0000313" key="2">
    <source>
        <dbReference type="Proteomes" id="UP000253383"/>
    </source>
</evidence>
<evidence type="ECO:0000313" key="1">
    <source>
        <dbReference type="EMBL" id="RCR69782.1"/>
    </source>
</evidence>